<dbReference type="InterPro" id="IPR058979">
    <property type="entry name" value="LysC-like"/>
</dbReference>
<accession>A0A0C2YZA0</accession>
<name>A0A0C2YZA0_PARME</name>
<proteinExistence type="predicted"/>
<dbReference type="STRING" id="272627.CCC_01825"/>
<evidence type="ECO:0000313" key="2">
    <source>
        <dbReference type="Proteomes" id="UP000031971"/>
    </source>
</evidence>
<protein>
    <submittedName>
        <fullName evidence="1">Uncharacterized protein</fullName>
    </submittedName>
</protein>
<dbReference type="AlphaFoldDB" id="A0A0C2YZA0"/>
<reference evidence="1 2" key="1">
    <citation type="submission" date="2015-01" db="EMBL/GenBank/DDBJ databases">
        <title>Genome Sequence of Magnetospirillum magnetotacticum Strain MS-1.</title>
        <authorList>
            <person name="Marinov G.K."/>
            <person name="Smalley M.D."/>
            <person name="DeSalvo G."/>
        </authorList>
    </citation>
    <scope>NUCLEOTIDE SEQUENCE [LARGE SCALE GENOMIC DNA]</scope>
    <source>
        <strain evidence="1 2">MS-1</strain>
    </source>
</reference>
<dbReference type="RefSeq" id="WP_160295497.1">
    <property type="nucleotide sequence ID" value="NZ_JXSL01000016.1"/>
</dbReference>
<comment type="caution">
    <text evidence="1">The sequence shown here is derived from an EMBL/GenBank/DDBJ whole genome shotgun (WGS) entry which is preliminary data.</text>
</comment>
<sequence length="57" mass="6186">MIRLKPPAALTARVDPAPIPAIVTYKDVAEIWTLDRSALAICNGRLEEIEALGKEGQ</sequence>
<dbReference type="EMBL" id="JXSL01000016">
    <property type="protein sequence ID" value="KIM00414.1"/>
    <property type="molecule type" value="Genomic_DNA"/>
</dbReference>
<gene>
    <name evidence="1" type="ORF">CCC_01825</name>
</gene>
<dbReference type="Pfam" id="PF23793">
    <property type="entry name" value="LysC"/>
    <property type="match status" value="1"/>
</dbReference>
<dbReference type="Proteomes" id="UP000031971">
    <property type="component" value="Unassembled WGS sequence"/>
</dbReference>
<keyword evidence="2" id="KW-1185">Reference proteome</keyword>
<organism evidence="1 2">
    <name type="scientific">Paramagnetospirillum magnetotacticum MS-1</name>
    <dbReference type="NCBI Taxonomy" id="272627"/>
    <lineage>
        <taxon>Bacteria</taxon>
        <taxon>Pseudomonadati</taxon>
        <taxon>Pseudomonadota</taxon>
        <taxon>Alphaproteobacteria</taxon>
        <taxon>Rhodospirillales</taxon>
        <taxon>Magnetospirillaceae</taxon>
        <taxon>Paramagnetospirillum</taxon>
    </lineage>
</organism>
<evidence type="ECO:0000313" key="1">
    <source>
        <dbReference type="EMBL" id="KIM00414.1"/>
    </source>
</evidence>